<dbReference type="EC" id="2.3.2.27" evidence="3"/>
<dbReference type="AlphaFoldDB" id="A0A438K1P7"/>
<dbReference type="InterPro" id="IPR011989">
    <property type="entry name" value="ARM-like"/>
</dbReference>
<dbReference type="EMBL" id="QGNW01000019">
    <property type="protein sequence ID" value="RVX15135.1"/>
    <property type="molecule type" value="Genomic_DNA"/>
</dbReference>
<dbReference type="Pfam" id="PF04564">
    <property type="entry name" value="U-box"/>
    <property type="match status" value="1"/>
</dbReference>
<dbReference type="CDD" id="cd16664">
    <property type="entry name" value="RING-Ubox_PUB"/>
    <property type="match status" value="1"/>
</dbReference>
<dbReference type="Gene3D" id="1.25.10.10">
    <property type="entry name" value="Leucine-rich Repeat Variant"/>
    <property type="match status" value="1"/>
</dbReference>
<dbReference type="Pfam" id="PF25598">
    <property type="entry name" value="ARM_PUB"/>
    <property type="match status" value="1"/>
</dbReference>
<evidence type="ECO:0000256" key="5">
    <source>
        <dbReference type="ARBA" id="ARBA00022786"/>
    </source>
</evidence>
<dbReference type="PANTHER" id="PTHR23315:SF239">
    <property type="entry name" value="RING-TYPE E3 UBIQUITIN TRANSFERASE"/>
    <property type="match status" value="1"/>
</dbReference>
<keyword evidence="5" id="KW-0833">Ubl conjugation pathway</keyword>
<dbReference type="SMART" id="SM00504">
    <property type="entry name" value="Ubox"/>
    <property type="match status" value="1"/>
</dbReference>
<evidence type="ECO:0000256" key="2">
    <source>
        <dbReference type="ARBA" id="ARBA00004906"/>
    </source>
</evidence>
<accession>A0A438K1P7</accession>
<proteinExistence type="predicted"/>
<evidence type="ECO:0000256" key="1">
    <source>
        <dbReference type="ARBA" id="ARBA00000900"/>
    </source>
</evidence>
<dbReference type="GO" id="GO:0016567">
    <property type="term" value="P:protein ubiquitination"/>
    <property type="evidence" value="ECO:0007669"/>
    <property type="project" value="UniProtKB-UniPathway"/>
</dbReference>
<dbReference type="InterPro" id="IPR016024">
    <property type="entry name" value="ARM-type_fold"/>
</dbReference>
<keyword evidence="4" id="KW-0808">Transferase</keyword>
<name>A0A438K1P7_VITVI</name>
<dbReference type="PANTHER" id="PTHR23315">
    <property type="entry name" value="U BOX DOMAIN-CONTAINING"/>
    <property type="match status" value="1"/>
</dbReference>
<evidence type="ECO:0000313" key="8">
    <source>
        <dbReference type="Proteomes" id="UP000288805"/>
    </source>
</evidence>
<dbReference type="InterPro" id="IPR058678">
    <property type="entry name" value="ARM_PUB"/>
</dbReference>
<evidence type="ECO:0000256" key="3">
    <source>
        <dbReference type="ARBA" id="ARBA00012483"/>
    </source>
</evidence>
<feature type="domain" description="U-box" evidence="6">
    <location>
        <begin position="253"/>
        <end position="327"/>
    </location>
</feature>
<dbReference type="InterPro" id="IPR003613">
    <property type="entry name" value="Ubox_domain"/>
</dbReference>
<comment type="catalytic activity">
    <reaction evidence="1">
        <text>S-ubiquitinyl-[E2 ubiquitin-conjugating enzyme]-L-cysteine + [acceptor protein]-L-lysine = [E2 ubiquitin-conjugating enzyme]-L-cysteine + N(6)-ubiquitinyl-[acceptor protein]-L-lysine.</text>
        <dbReference type="EC" id="2.3.2.27"/>
    </reaction>
</comment>
<comment type="caution">
    <text evidence="7">The sequence shown here is derived from an EMBL/GenBank/DDBJ whole genome shotgun (WGS) entry which is preliminary data.</text>
</comment>
<sequence length="766" mass="86334">MGSDTAVVELPYYCTIKVHRLICLKLKSYIDRISQIFSAIESARPRCGTGMQALCSLHHAMDKAKLLIQNCTESSKLYLNISLGLVSWPEWNTRYLHKAHPHDLTYGGPILMLPQISGIVEDLKGAKFTVESADDEAGRVVLALVRQGMPDSESINISELEAIQIAASRLNIASHMALLIEKRSIKRLIDKVPDTNLTKMKILKYLLYLLRKYGDSIRSRNTESTTMYQSIEQEPHEESAIYETLADDFSVTKPPEEFKCPISMRLMYDPVVIASGQTYERFWITKWFNDGNDTCPKTHEKLSQFFLTPNSTMKNLISRWCLKHGISISDPCSQQAPESLPLQKLSPSTSIASFASSLNGLCLQTSSVSLHSTDTNFPSNKLDIRMDILQTSSVSLHSTDTNFPSNKLDIRMDNGSAHELPQMNADSQGCQSSANRHGMNFAFLSKLAALPWESQCKEIGNVRDQLKDSIQACHSTFSSSYIKPLIRFLKDACENGNLQAQRDGALVLLYFLNKRRSEMPPLHEDAIYVLASFLDSEITEEALAIMEVLSCQRHYKSEIVASGVLPSIIKFLDTKMKKFHVLALKILCNLSSNHDMGYHIVYLDCIPKLAPFFVDHKLAGYCIKIFRNLCDIEEARITVAETNQCIDFIAKILENGSEEEQEDALEVLLSLCHYREYGQLFREDHIVQSLFHISLNGNARGQEIAKELLQLLRNIKNDPVLECSSSSSTSDEVIQDFVINSKGKKLPLKASRILGKKILRFRKPRS</sequence>
<dbReference type="UniPathway" id="UPA00143"/>
<evidence type="ECO:0000256" key="4">
    <source>
        <dbReference type="ARBA" id="ARBA00022679"/>
    </source>
</evidence>
<dbReference type="SUPFAM" id="SSF48371">
    <property type="entry name" value="ARM repeat"/>
    <property type="match status" value="1"/>
</dbReference>
<organism evidence="7 8">
    <name type="scientific">Vitis vinifera</name>
    <name type="common">Grape</name>
    <dbReference type="NCBI Taxonomy" id="29760"/>
    <lineage>
        <taxon>Eukaryota</taxon>
        <taxon>Viridiplantae</taxon>
        <taxon>Streptophyta</taxon>
        <taxon>Embryophyta</taxon>
        <taxon>Tracheophyta</taxon>
        <taxon>Spermatophyta</taxon>
        <taxon>Magnoliopsida</taxon>
        <taxon>eudicotyledons</taxon>
        <taxon>Gunneridae</taxon>
        <taxon>Pentapetalae</taxon>
        <taxon>rosids</taxon>
        <taxon>Vitales</taxon>
        <taxon>Vitaceae</taxon>
        <taxon>Viteae</taxon>
        <taxon>Vitis</taxon>
    </lineage>
</organism>
<evidence type="ECO:0000259" key="6">
    <source>
        <dbReference type="PROSITE" id="PS51698"/>
    </source>
</evidence>
<dbReference type="GO" id="GO:0061630">
    <property type="term" value="F:ubiquitin protein ligase activity"/>
    <property type="evidence" value="ECO:0007669"/>
    <property type="project" value="UniProtKB-EC"/>
</dbReference>
<dbReference type="InterPro" id="IPR045210">
    <property type="entry name" value="RING-Ubox_PUB"/>
</dbReference>
<dbReference type="FunFam" id="1.25.10.10:FF:001480">
    <property type="entry name" value="RING-type E3 ubiquitin transferase"/>
    <property type="match status" value="1"/>
</dbReference>
<dbReference type="InterPro" id="IPR013083">
    <property type="entry name" value="Znf_RING/FYVE/PHD"/>
</dbReference>
<evidence type="ECO:0000313" key="7">
    <source>
        <dbReference type="EMBL" id="RVX15135.1"/>
    </source>
</evidence>
<protein>
    <recommendedName>
        <fullName evidence="3">RING-type E3 ubiquitin transferase</fullName>
        <ecNumber evidence="3">2.3.2.27</ecNumber>
    </recommendedName>
</protein>
<dbReference type="PROSITE" id="PS51698">
    <property type="entry name" value="U_BOX"/>
    <property type="match status" value="1"/>
</dbReference>
<reference evidence="7 8" key="1">
    <citation type="journal article" date="2018" name="PLoS Genet.">
        <title>Population sequencing reveals clonal diversity and ancestral inbreeding in the grapevine cultivar Chardonnay.</title>
        <authorList>
            <person name="Roach M.J."/>
            <person name="Johnson D.L."/>
            <person name="Bohlmann J."/>
            <person name="van Vuuren H.J."/>
            <person name="Jones S.J."/>
            <person name="Pretorius I.S."/>
            <person name="Schmidt S.A."/>
            <person name="Borneman A.R."/>
        </authorList>
    </citation>
    <scope>NUCLEOTIDE SEQUENCE [LARGE SCALE GENOMIC DNA]</scope>
    <source>
        <strain evidence="8">cv. Chardonnay</strain>
        <tissue evidence="7">Leaf</tissue>
    </source>
</reference>
<gene>
    <name evidence="7" type="primary">PUB5_1</name>
    <name evidence="7" type="ORF">CK203_007946</name>
</gene>
<dbReference type="Proteomes" id="UP000288805">
    <property type="component" value="Unassembled WGS sequence"/>
</dbReference>
<comment type="pathway">
    <text evidence="2">Protein modification; protein ubiquitination.</text>
</comment>
<dbReference type="SUPFAM" id="SSF57850">
    <property type="entry name" value="RING/U-box"/>
    <property type="match status" value="1"/>
</dbReference>
<dbReference type="Gene3D" id="3.30.40.10">
    <property type="entry name" value="Zinc/RING finger domain, C3HC4 (zinc finger)"/>
    <property type="match status" value="1"/>
</dbReference>